<accession>A0ABQ2CWV7</accession>
<proteinExistence type="predicted"/>
<name>A0ABQ2CWV7_9DEIO</name>
<organism evidence="2 3">
    <name type="scientific">Deinococcus roseus</name>
    <dbReference type="NCBI Taxonomy" id="392414"/>
    <lineage>
        <taxon>Bacteria</taxon>
        <taxon>Thermotogati</taxon>
        <taxon>Deinococcota</taxon>
        <taxon>Deinococci</taxon>
        <taxon>Deinococcales</taxon>
        <taxon>Deinococcaceae</taxon>
        <taxon>Deinococcus</taxon>
    </lineage>
</organism>
<keyword evidence="1" id="KW-0812">Transmembrane</keyword>
<reference evidence="3" key="1">
    <citation type="journal article" date="2019" name="Int. J. Syst. Evol. Microbiol.">
        <title>The Global Catalogue of Microorganisms (GCM) 10K type strain sequencing project: providing services to taxonomists for standard genome sequencing and annotation.</title>
        <authorList>
            <consortium name="The Broad Institute Genomics Platform"/>
            <consortium name="The Broad Institute Genome Sequencing Center for Infectious Disease"/>
            <person name="Wu L."/>
            <person name="Ma J."/>
        </authorList>
    </citation>
    <scope>NUCLEOTIDE SEQUENCE [LARGE SCALE GENOMIC DNA]</scope>
    <source>
        <strain evidence="3">JCM 14370</strain>
    </source>
</reference>
<dbReference type="RefSeq" id="WP_189001389.1">
    <property type="nucleotide sequence ID" value="NZ_BMOD01000003.1"/>
</dbReference>
<sequence>MNMYQVTLSEIWQMLPWWQWVLGAALAIPFTWLVGYVLRGVFPYWLEDQPQTQSHG</sequence>
<feature type="transmembrane region" description="Helical" evidence="1">
    <location>
        <begin position="20"/>
        <end position="38"/>
    </location>
</feature>
<evidence type="ECO:0000313" key="3">
    <source>
        <dbReference type="Proteomes" id="UP000632222"/>
    </source>
</evidence>
<keyword evidence="3" id="KW-1185">Reference proteome</keyword>
<dbReference type="EMBL" id="BMOD01000003">
    <property type="protein sequence ID" value="GGJ27554.1"/>
    <property type="molecule type" value="Genomic_DNA"/>
</dbReference>
<keyword evidence="1" id="KW-1133">Transmembrane helix</keyword>
<dbReference type="Proteomes" id="UP000632222">
    <property type="component" value="Unassembled WGS sequence"/>
</dbReference>
<keyword evidence="1" id="KW-0472">Membrane</keyword>
<evidence type="ECO:0000256" key="1">
    <source>
        <dbReference type="SAM" id="Phobius"/>
    </source>
</evidence>
<gene>
    <name evidence="2" type="ORF">GCM10008938_12080</name>
</gene>
<protein>
    <submittedName>
        <fullName evidence="2">Uncharacterized protein</fullName>
    </submittedName>
</protein>
<evidence type="ECO:0000313" key="2">
    <source>
        <dbReference type="EMBL" id="GGJ27554.1"/>
    </source>
</evidence>
<comment type="caution">
    <text evidence="2">The sequence shown here is derived from an EMBL/GenBank/DDBJ whole genome shotgun (WGS) entry which is preliminary data.</text>
</comment>